<keyword evidence="2" id="KW-0238">DNA-binding</keyword>
<dbReference type="PANTHER" id="PTHR24567:SF74">
    <property type="entry name" value="HTH-TYPE TRANSCRIPTIONAL REGULATOR ARCR"/>
    <property type="match status" value="1"/>
</dbReference>
<evidence type="ECO:0000313" key="7">
    <source>
        <dbReference type="Proteomes" id="UP001597112"/>
    </source>
</evidence>
<dbReference type="RefSeq" id="WP_377578811.1">
    <property type="nucleotide sequence ID" value="NZ_JBHTKA010000003.1"/>
</dbReference>
<dbReference type="Pfam" id="PF13545">
    <property type="entry name" value="HTH_Crp_2"/>
    <property type="match status" value="1"/>
</dbReference>
<evidence type="ECO:0000259" key="4">
    <source>
        <dbReference type="PROSITE" id="PS50042"/>
    </source>
</evidence>
<protein>
    <submittedName>
        <fullName evidence="6">Crp/Fnr family transcriptional regulator</fullName>
    </submittedName>
</protein>
<dbReference type="PROSITE" id="PS51063">
    <property type="entry name" value="HTH_CRP_2"/>
    <property type="match status" value="1"/>
</dbReference>
<dbReference type="CDD" id="cd00092">
    <property type="entry name" value="HTH_CRP"/>
    <property type="match status" value="1"/>
</dbReference>
<keyword evidence="7" id="KW-1185">Reference proteome</keyword>
<reference evidence="7" key="1">
    <citation type="journal article" date="2019" name="Int. J. Syst. Evol. Microbiol.">
        <title>The Global Catalogue of Microorganisms (GCM) 10K type strain sequencing project: providing services to taxonomists for standard genome sequencing and annotation.</title>
        <authorList>
            <consortium name="The Broad Institute Genomics Platform"/>
            <consortium name="The Broad Institute Genome Sequencing Center for Infectious Disease"/>
            <person name="Wu L."/>
            <person name="Ma J."/>
        </authorList>
    </citation>
    <scope>NUCLEOTIDE SEQUENCE [LARGE SCALE GENOMIC DNA]</scope>
    <source>
        <strain evidence="7">CCUG 58938</strain>
    </source>
</reference>
<dbReference type="CDD" id="cd00038">
    <property type="entry name" value="CAP_ED"/>
    <property type="match status" value="1"/>
</dbReference>
<gene>
    <name evidence="6" type="ORF">ACFQ21_10765</name>
</gene>
<dbReference type="Proteomes" id="UP001597112">
    <property type="component" value="Unassembled WGS sequence"/>
</dbReference>
<dbReference type="SUPFAM" id="SSF51206">
    <property type="entry name" value="cAMP-binding domain-like"/>
    <property type="match status" value="1"/>
</dbReference>
<feature type="domain" description="HTH crp-type" evidence="5">
    <location>
        <begin position="151"/>
        <end position="224"/>
    </location>
</feature>
<sequence>MATSSAAALWYFESVNLYHILCPHKVKKMGDKHEFIRYKKDDFVYVPEDTASNIYLIVDGRIKIGHYLDDGKEVVSSILTTGEIFGELALAGEDTRRDFAQAMCDAVICPLTIEELKALMFENKELSFKILKLIGLRLMKLERKLELLVFKDARTRVIEFLKDTATWKGQRVGFETMIPTKLTHKDIAALTGTSRQTVTTILNELKEQNLINFDRKKILIRDINNLR</sequence>
<feature type="domain" description="Cyclic nucleotide-binding" evidence="4">
    <location>
        <begin position="17"/>
        <end position="97"/>
    </location>
</feature>
<dbReference type="InterPro" id="IPR050397">
    <property type="entry name" value="Env_Response_Regulators"/>
</dbReference>
<dbReference type="Pfam" id="PF00027">
    <property type="entry name" value="cNMP_binding"/>
    <property type="match status" value="1"/>
</dbReference>
<name>A0ABW3K115_9BACT</name>
<evidence type="ECO:0000256" key="1">
    <source>
        <dbReference type="ARBA" id="ARBA00023015"/>
    </source>
</evidence>
<evidence type="ECO:0000256" key="3">
    <source>
        <dbReference type="ARBA" id="ARBA00023163"/>
    </source>
</evidence>
<dbReference type="SMART" id="SM00419">
    <property type="entry name" value="HTH_CRP"/>
    <property type="match status" value="1"/>
</dbReference>
<keyword evidence="3" id="KW-0804">Transcription</keyword>
<dbReference type="InterPro" id="IPR036390">
    <property type="entry name" value="WH_DNA-bd_sf"/>
</dbReference>
<dbReference type="SMART" id="SM00100">
    <property type="entry name" value="cNMP"/>
    <property type="match status" value="1"/>
</dbReference>
<dbReference type="SUPFAM" id="SSF46785">
    <property type="entry name" value="Winged helix' DNA-binding domain"/>
    <property type="match status" value="1"/>
</dbReference>
<dbReference type="Gene3D" id="2.60.120.10">
    <property type="entry name" value="Jelly Rolls"/>
    <property type="match status" value="1"/>
</dbReference>
<dbReference type="InterPro" id="IPR012318">
    <property type="entry name" value="HTH_CRP"/>
</dbReference>
<comment type="caution">
    <text evidence="6">The sequence shown here is derived from an EMBL/GenBank/DDBJ whole genome shotgun (WGS) entry which is preliminary data.</text>
</comment>
<keyword evidence="1" id="KW-0805">Transcription regulation</keyword>
<dbReference type="PROSITE" id="PS50042">
    <property type="entry name" value="CNMP_BINDING_3"/>
    <property type="match status" value="1"/>
</dbReference>
<proteinExistence type="predicted"/>
<organism evidence="6 7">
    <name type="scientific">Ohtaekwangia kribbensis</name>
    <dbReference type="NCBI Taxonomy" id="688913"/>
    <lineage>
        <taxon>Bacteria</taxon>
        <taxon>Pseudomonadati</taxon>
        <taxon>Bacteroidota</taxon>
        <taxon>Cytophagia</taxon>
        <taxon>Cytophagales</taxon>
        <taxon>Fulvivirgaceae</taxon>
        <taxon>Ohtaekwangia</taxon>
    </lineage>
</organism>
<dbReference type="EMBL" id="JBHTKA010000003">
    <property type="protein sequence ID" value="MFD0999794.1"/>
    <property type="molecule type" value="Genomic_DNA"/>
</dbReference>
<evidence type="ECO:0000259" key="5">
    <source>
        <dbReference type="PROSITE" id="PS51063"/>
    </source>
</evidence>
<evidence type="ECO:0000313" key="6">
    <source>
        <dbReference type="EMBL" id="MFD0999794.1"/>
    </source>
</evidence>
<dbReference type="InterPro" id="IPR000595">
    <property type="entry name" value="cNMP-bd_dom"/>
</dbReference>
<dbReference type="InterPro" id="IPR018490">
    <property type="entry name" value="cNMP-bd_dom_sf"/>
</dbReference>
<accession>A0ABW3K115</accession>
<dbReference type="PANTHER" id="PTHR24567">
    <property type="entry name" value="CRP FAMILY TRANSCRIPTIONAL REGULATORY PROTEIN"/>
    <property type="match status" value="1"/>
</dbReference>
<evidence type="ECO:0000256" key="2">
    <source>
        <dbReference type="ARBA" id="ARBA00023125"/>
    </source>
</evidence>
<dbReference type="InterPro" id="IPR014710">
    <property type="entry name" value="RmlC-like_jellyroll"/>
</dbReference>